<dbReference type="EMBL" id="BGPR01018600">
    <property type="protein sequence ID" value="GBN79597.1"/>
    <property type="molecule type" value="Genomic_DNA"/>
</dbReference>
<evidence type="ECO:0000313" key="1">
    <source>
        <dbReference type="EMBL" id="GBN79597.1"/>
    </source>
</evidence>
<dbReference type="AlphaFoldDB" id="A0A4Y2RUR1"/>
<proteinExistence type="predicted"/>
<reference evidence="1 2" key="1">
    <citation type="journal article" date="2019" name="Sci. Rep.">
        <title>Orb-weaving spider Araneus ventricosus genome elucidates the spidroin gene catalogue.</title>
        <authorList>
            <person name="Kono N."/>
            <person name="Nakamura H."/>
            <person name="Ohtoshi R."/>
            <person name="Moran D.A.P."/>
            <person name="Shinohara A."/>
            <person name="Yoshida Y."/>
            <person name="Fujiwara M."/>
            <person name="Mori M."/>
            <person name="Tomita M."/>
            <person name="Arakawa K."/>
        </authorList>
    </citation>
    <scope>NUCLEOTIDE SEQUENCE [LARGE SCALE GENOMIC DNA]</scope>
</reference>
<gene>
    <name evidence="1" type="ORF">AVEN_89827_1</name>
</gene>
<comment type="caution">
    <text evidence="1">The sequence shown here is derived from an EMBL/GenBank/DDBJ whole genome shotgun (WGS) entry which is preliminary data.</text>
</comment>
<name>A0A4Y2RUR1_ARAVE</name>
<accession>A0A4Y2RUR1</accession>
<sequence length="111" mass="12290">MGELVDVGCGHPMPRNRNYVVAFMSSNNNGAELIETRPHSNGNSLRYCQRFGNRHSSINIHKIKSISAILAETEDCSLGMLSGRIAIAYFFGHYAFQPPILITLVLARITP</sequence>
<keyword evidence="2" id="KW-1185">Reference proteome</keyword>
<evidence type="ECO:0000313" key="2">
    <source>
        <dbReference type="Proteomes" id="UP000499080"/>
    </source>
</evidence>
<protein>
    <submittedName>
        <fullName evidence="1">Uncharacterized protein</fullName>
    </submittedName>
</protein>
<organism evidence="1 2">
    <name type="scientific">Araneus ventricosus</name>
    <name type="common">Orbweaver spider</name>
    <name type="synonym">Epeira ventricosa</name>
    <dbReference type="NCBI Taxonomy" id="182803"/>
    <lineage>
        <taxon>Eukaryota</taxon>
        <taxon>Metazoa</taxon>
        <taxon>Ecdysozoa</taxon>
        <taxon>Arthropoda</taxon>
        <taxon>Chelicerata</taxon>
        <taxon>Arachnida</taxon>
        <taxon>Araneae</taxon>
        <taxon>Araneomorphae</taxon>
        <taxon>Entelegynae</taxon>
        <taxon>Araneoidea</taxon>
        <taxon>Araneidae</taxon>
        <taxon>Araneus</taxon>
    </lineage>
</organism>
<dbReference type="Proteomes" id="UP000499080">
    <property type="component" value="Unassembled WGS sequence"/>
</dbReference>